<comment type="subcellular location">
    <subcellularLocation>
        <location evidence="1">Membrane</location>
        <topology evidence="1">Multi-pass membrane protein</topology>
    </subcellularLocation>
</comment>
<dbReference type="Proteomes" id="UP000764110">
    <property type="component" value="Unassembled WGS sequence"/>
</dbReference>
<feature type="transmembrane region" description="Helical" evidence="9">
    <location>
        <begin position="53"/>
        <end position="72"/>
    </location>
</feature>
<dbReference type="Pfam" id="PF05875">
    <property type="entry name" value="Ceramidase"/>
    <property type="match status" value="1"/>
</dbReference>
<dbReference type="AlphaFoldDB" id="A0A9P8M3B9"/>
<keyword evidence="8" id="KW-0862">Zinc</keyword>
<reference evidence="10 11" key="1">
    <citation type="submission" date="2020-07" db="EMBL/GenBank/DDBJ databases">
        <title>Metarhizium humberi genome.</title>
        <authorList>
            <person name="Lysoe E."/>
        </authorList>
    </citation>
    <scope>NUCLEOTIDE SEQUENCE [LARGE SCALE GENOMIC DNA]</scope>
    <source>
        <strain evidence="10 11">ESALQ1638</strain>
    </source>
</reference>
<evidence type="ECO:0008006" key="12">
    <source>
        <dbReference type="Google" id="ProtNLM"/>
    </source>
</evidence>
<keyword evidence="7" id="KW-0479">Metal-binding</keyword>
<keyword evidence="7" id="KW-0106">Calcium</keyword>
<evidence type="ECO:0000256" key="2">
    <source>
        <dbReference type="ARBA" id="ARBA00009780"/>
    </source>
</evidence>
<keyword evidence="3 9" id="KW-0812">Transmembrane</keyword>
<feature type="binding site" evidence="8">
    <location>
        <position position="101"/>
    </location>
    <ligand>
        <name>Zn(2+)</name>
        <dbReference type="ChEBI" id="CHEBI:29105"/>
        <note>catalytic</note>
    </ligand>
</feature>
<feature type="transmembrane region" description="Helical" evidence="9">
    <location>
        <begin position="161"/>
        <end position="179"/>
    </location>
</feature>
<protein>
    <recommendedName>
        <fullName evidence="12">Ceramidase</fullName>
    </recommendedName>
</protein>
<comment type="similarity">
    <text evidence="2">Belongs to the alkaline ceramidase family.</text>
</comment>
<feature type="transmembrane region" description="Helical" evidence="9">
    <location>
        <begin position="136"/>
        <end position="155"/>
    </location>
</feature>
<dbReference type="GO" id="GO:0046513">
    <property type="term" value="P:ceramide biosynthetic process"/>
    <property type="evidence" value="ECO:0007669"/>
    <property type="project" value="TreeGrafter"/>
</dbReference>
<evidence type="ECO:0000256" key="1">
    <source>
        <dbReference type="ARBA" id="ARBA00004141"/>
    </source>
</evidence>
<evidence type="ECO:0000256" key="5">
    <source>
        <dbReference type="ARBA" id="ARBA00022989"/>
    </source>
</evidence>
<keyword evidence="5 9" id="KW-1133">Transmembrane helix</keyword>
<feature type="binding site" evidence="8">
    <location>
        <position position="242"/>
    </location>
    <ligand>
        <name>Zn(2+)</name>
        <dbReference type="ChEBI" id="CHEBI:29105"/>
        <note>catalytic</note>
    </ligand>
</feature>
<comment type="caution">
    <text evidence="10">The sequence shown here is derived from an EMBL/GenBank/DDBJ whole genome shotgun (WGS) entry which is preliminary data.</text>
</comment>
<dbReference type="PANTHER" id="PTHR46187:SF1">
    <property type="entry name" value="ALKALINE PHYTOCERAMIDASE"/>
    <property type="match status" value="1"/>
</dbReference>
<keyword evidence="11" id="KW-1185">Reference proteome</keyword>
<feature type="binding site" evidence="7">
    <location>
        <position position="56"/>
    </location>
    <ligand>
        <name>Ca(2+)</name>
        <dbReference type="ChEBI" id="CHEBI:29108"/>
    </ligand>
</feature>
<evidence type="ECO:0000256" key="3">
    <source>
        <dbReference type="ARBA" id="ARBA00022692"/>
    </source>
</evidence>
<evidence type="ECO:0000313" key="11">
    <source>
        <dbReference type="Proteomes" id="UP000764110"/>
    </source>
</evidence>
<dbReference type="GO" id="GO:0046514">
    <property type="term" value="P:ceramide catabolic process"/>
    <property type="evidence" value="ECO:0007669"/>
    <property type="project" value="TreeGrafter"/>
</dbReference>
<keyword evidence="4" id="KW-0378">Hydrolase</keyword>
<evidence type="ECO:0000256" key="7">
    <source>
        <dbReference type="PIRSR" id="PIRSR608901-1"/>
    </source>
</evidence>
<evidence type="ECO:0000256" key="4">
    <source>
        <dbReference type="ARBA" id="ARBA00022801"/>
    </source>
</evidence>
<organism evidence="10 11">
    <name type="scientific">Metarhizium humberi</name>
    <dbReference type="NCBI Taxonomy" id="2596975"/>
    <lineage>
        <taxon>Eukaryota</taxon>
        <taxon>Fungi</taxon>
        <taxon>Dikarya</taxon>
        <taxon>Ascomycota</taxon>
        <taxon>Pezizomycotina</taxon>
        <taxon>Sordariomycetes</taxon>
        <taxon>Hypocreomycetidae</taxon>
        <taxon>Hypocreales</taxon>
        <taxon>Clavicipitaceae</taxon>
        <taxon>Metarhizium</taxon>
    </lineage>
</organism>
<dbReference type="GO" id="GO:0005789">
    <property type="term" value="C:endoplasmic reticulum membrane"/>
    <property type="evidence" value="ECO:0007669"/>
    <property type="project" value="TreeGrafter"/>
</dbReference>
<dbReference type="EMBL" id="JACEFI010000023">
    <property type="protein sequence ID" value="KAH0593173.1"/>
    <property type="molecule type" value="Genomic_DNA"/>
</dbReference>
<name>A0A9P8M3B9_9HYPO</name>
<evidence type="ECO:0000256" key="6">
    <source>
        <dbReference type="ARBA" id="ARBA00023136"/>
    </source>
</evidence>
<accession>A0A9P8M3B9</accession>
<sequence length="304" mass="33957">MLRLHRHQIRLTPSLQVDGRLTSAMNVQRAKPFWGAPTSNLNFCEEDYLVTRYIAEFINTLSSLVYVAYGIYGLAHGRRNGSRLVSYCGLIGVGVCSAGYHMTLKYHTQMSDELSMHLLSTPLLHRVLTFNKSERYTKTAGVVFFVLFTVVMAAHMLMDEFLLHATTFGFAVYMIATRVMKLIPQQVPDPQTRSNIKKIARFGTISFGFGFFVWLIDEWACGMLNGARQSVGLPAAFFLELHGWWHVFTAIGGYIAVALVDEITTGQVTADPTPLLAWPVPLAAKYILGFTKQEKANGVYGKTA</sequence>
<dbReference type="GO" id="GO:0046872">
    <property type="term" value="F:metal ion binding"/>
    <property type="evidence" value="ECO:0007669"/>
    <property type="project" value="UniProtKB-KW"/>
</dbReference>
<dbReference type="InterPro" id="IPR008901">
    <property type="entry name" value="ACER"/>
</dbReference>
<feature type="transmembrane region" description="Helical" evidence="9">
    <location>
        <begin position="199"/>
        <end position="216"/>
    </location>
</feature>
<keyword evidence="6 9" id="KW-0472">Membrane</keyword>
<feature type="transmembrane region" description="Helical" evidence="9">
    <location>
        <begin position="243"/>
        <end position="260"/>
    </location>
</feature>
<evidence type="ECO:0000256" key="9">
    <source>
        <dbReference type="SAM" id="Phobius"/>
    </source>
</evidence>
<evidence type="ECO:0000313" key="10">
    <source>
        <dbReference type="EMBL" id="KAH0593173.1"/>
    </source>
</evidence>
<comment type="cofactor">
    <cofactor evidence="8">
        <name>Zn(2+)</name>
        <dbReference type="ChEBI" id="CHEBI:29105"/>
    </cofactor>
</comment>
<feature type="binding site" evidence="7">
    <location>
        <position position="45"/>
    </location>
    <ligand>
        <name>Ca(2+)</name>
        <dbReference type="ChEBI" id="CHEBI:29108"/>
    </ligand>
</feature>
<proteinExistence type="inferred from homology"/>
<feature type="binding site" evidence="8">
    <location>
        <position position="246"/>
    </location>
    <ligand>
        <name>Zn(2+)</name>
        <dbReference type="ChEBI" id="CHEBI:29105"/>
        <note>catalytic</note>
    </ligand>
</feature>
<gene>
    <name evidence="10" type="ORF">MHUMG1_09175</name>
</gene>
<evidence type="ECO:0000256" key="8">
    <source>
        <dbReference type="PIRSR" id="PIRSR608901-2"/>
    </source>
</evidence>
<dbReference type="GO" id="GO:0016811">
    <property type="term" value="F:hydrolase activity, acting on carbon-nitrogen (but not peptide) bonds, in linear amides"/>
    <property type="evidence" value="ECO:0007669"/>
    <property type="project" value="InterPro"/>
</dbReference>
<dbReference type="PANTHER" id="PTHR46187">
    <property type="entry name" value="ALKALINE CERAMIDASE 3"/>
    <property type="match status" value="1"/>
</dbReference>
<feature type="transmembrane region" description="Helical" evidence="9">
    <location>
        <begin position="84"/>
        <end position="102"/>
    </location>
</feature>